<evidence type="ECO:0000256" key="2">
    <source>
        <dbReference type="ARBA" id="ARBA00018687"/>
    </source>
</evidence>
<feature type="coiled-coil region" evidence="4">
    <location>
        <begin position="312"/>
        <end position="414"/>
    </location>
</feature>
<dbReference type="Pfam" id="PF02463">
    <property type="entry name" value="SMC_N"/>
    <property type="match status" value="1"/>
</dbReference>
<proteinExistence type="inferred from homology"/>
<sequence>MKMNHANGAIVRIKLENFMTYTFVEVRPGANLNVIVGTNGSGKSSLVCAICLGLCGTPHTVGRASNVSDYIRHGADAAVIEIELSSTSGRNTIIERRITGSKSTWKVNGIVTPQKSVETIVAKLNIQVSNLCQFLPQDRVADFVRMSRQELLEGTERAVGSSELFDLHQRLKELQQKRGALEATLQGQKMRLEQDRQKVSHLDTEVKKIQEHKEVQHRIERMRQKLAWMEYEDARHLFLEEKNKLRDEEHKLKVKEQEQAPLQSIVDKLSKWQADIAATDKQLKTELAAGTKGIEASLQKLGELADKFSSVKHELRRKIQEEEGRNERMKKYADEVAGFEREVAESSREDVEAKIKELQEKIQACNRDISSVSNEKATADNFIRDKQRESNAVVQEIKRLNDLSNQRLELLRRRSRDAYEATIWLQQNEGRFKGKIYPPIMTQIDLLNASDAKYVEAQIPVKDLLAFVAEYPEDLNSFLGTIRDTRNLRVNGVVVPSESLESFKPRRPLSQISRCGFRAYIQSLFSAPDGVMRYLCKRHRVYDIPVGDTRTEDCLAEVRQLGIRRFFTRDNVYSVKVSQYDPSRTTTMSSELSAPRLLTMSVDVTNLNKLEKDKQALAEEIAARTAEVKKLNAKDRTLQQQLEELRMAKKRLIGELSHIKQLSIVLEQKRNALQRLQNEAIDLDAERRKAAAEQQKICSCRVKEVRNFAKKLQDCYKKHRVFAEHRLDMVKAVSDRKKAEEKLRMAQNEYRSLENGVRSMRETLLQLKREAQKKLKEAQEATKCSSSTFTIPPDVAKEFHKLPTTAEEITKMLHAEEVKLSCMLPVDISVEREYHQRKRDIKQLETDVDKNETQLSELETEMEETRGRWLPNIEQLLQRINVGFGRFFRALGCAGDVSLYQGEQAHQYDQFGVNIRVKFRDQEALAELSAAHQSGGERSVATVLYMMALQELTSVPFRCVDEINQGMDSENERRVFEMIMNTARQNSAQYFLLTPKLLPDLPYAENVTMIFISKCTTYIPDWNPEALVGRSIGLAACVRH</sequence>
<comment type="similarity">
    <text evidence="1">Belongs to the SMC family. SMC5 subfamily.</text>
</comment>
<feature type="coiled-coil region" evidence="4">
    <location>
        <begin position="729"/>
        <end position="784"/>
    </location>
</feature>
<evidence type="ECO:0000313" key="6">
    <source>
        <dbReference type="EMBL" id="JAP83388.1"/>
    </source>
</evidence>
<dbReference type="InterPro" id="IPR003395">
    <property type="entry name" value="RecF/RecN/SMC_N"/>
</dbReference>
<dbReference type="GO" id="GO:0030915">
    <property type="term" value="C:Smc5-Smc6 complex"/>
    <property type="evidence" value="ECO:0007669"/>
    <property type="project" value="TreeGrafter"/>
</dbReference>
<feature type="coiled-coil region" evidence="4">
    <location>
        <begin position="164"/>
        <end position="191"/>
    </location>
</feature>
<dbReference type="Gene3D" id="3.40.50.300">
    <property type="entry name" value="P-loop containing nucleotide triphosphate hydrolases"/>
    <property type="match status" value="2"/>
</dbReference>
<dbReference type="SUPFAM" id="SSF52540">
    <property type="entry name" value="P-loop containing nucleoside triphosphate hydrolases"/>
    <property type="match status" value="1"/>
</dbReference>
<organism evidence="6">
    <name type="scientific">Rhipicephalus appendiculatus</name>
    <name type="common">Brown ear tick</name>
    <dbReference type="NCBI Taxonomy" id="34631"/>
    <lineage>
        <taxon>Eukaryota</taxon>
        <taxon>Metazoa</taxon>
        <taxon>Ecdysozoa</taxon>
        <taxon>Arthropoda</taxon>
        <taxon>Chelicerata</taxon>
        <taxon>Arachnida</taxon>
        <taxon>Acari</taxon>
        <taxon>Parasitiformes</taxon>
        <taxon>Ixodida</taxon>
        <taxon>Ixodoidea</taxon>
        <taxon>Ixodidae</taxon>
        <taxon>Rhipicephalinae</taxon>
        <taxon>Rhipicephalus</taxon>
        <taxon>Rhipicephalus</taxon>
    </lineage>
</organism>
<dbReference type="GO" id="GO:0005634">
    <property type="term" value="C:nucleus"/>
    <property type="evidence" value="ECO:0007669"/>
    <property type="project" value="TreeGrafter"/>
</dbReference>
<keyword evidence="3 4" id="KW-0175">Coiled coil</keyword>
<reference evidence="6" key="1">
    <citation type="journal article" date="2016" name="Ticks Tick Borne Dis.">
        <title>De novo assembly and annotation of the salivary gland transcriptome of Rhipicephalus appendiculatus male and female ticks during blood feeding.</title>
        <authorList>
            <person name="de Castro M.H."/>
            <person name="de Klerk D."/>
            <person name="Pienaar R."/>
            <person name="Latif A.A."/>
            <person name="Rees D.J."/>
            <person name="Mans B.J."/>
        </authorList>
    </citation>
    <scope>NUCLEOTIDE SEQUENCE</scope>
    <source>
        <tissue evidence="6">Salivary glands</tissue>
    </source>
</reference>
<dbReference type="PANTHER" id="PTHR45916:SF1">
    <property type="entry name" value="STRUCTURAL MAINTENANCE OF CHROMOSOMES PROTEIN 5"/>
    <property type="match status" value="1"/>
</dbReference>
<feature type="coiled-coil region" evidence="4">
    <location>
        <begin position="607"/>
        <end position="693"/>
    </location>
</feature>
<accession>A0A131YXK3</accession>
<feature type="coiled-coil region" evidence="4">
    <location>
        <begin position="841"/>
        <end position="868"/>
    </location>
</feature>
<dbReference type="EMBL" id="GEDV01005169">
    <property type="protein sequence ID" value="JAP83388.1"/>
    <property type="molecule type" value="Transcribed_RNA"/>
</dbReference>
<dbReference type="GO" id="GO:0000724">
    <property type="term" value="P:double-strand break repair via homologous recombination"/>
    <property type="evidence" value="ECO:0007669"/>
    <property type="project" value="TreeGrafter"/>
</dbReference>
<evidence type="ECO:0000256" key="1">
    <source>
        <dbReference type="ARBA" id="ARBA00010171"/>
    </source>
</evidence>
<dbReference type="PANTHER" id="PTHR45916">
    <property type="entry name" value="STRUCTURAL MAINTENANCE OF CHROMOSOMES PROTEIN 5"/>
    <property type="match status" value="1"/>
</dbReference>
<dbReference type="AlphaFoldDB" id="A0A131YXK3"/>
<evidence type="ECO:0000256" key="4">
    <source>
        <dbReference type="SAM" id="Coils"/>
    </source>
</evidence>
<dbReference type="GO" id="GO:0003697">
    <property type="term" value="F:single-stranded DNA binding"/>
    <property type="evidence" value="ECO:0007669"/>
    <property type="project" value="TreeGrafter"/>
</dbReference>
<dbReference type="InterPro" id="IPR027417">
    <property type="entry name" value="P-loop_NTPase"/>
</dbReference>
<evidence type="ECO:0000256" key="3">
    <source>
        <dbReference type="ARBA" id="ARBA00023054"/>
    </source>
</evidence>
<feature type="domain" description="RecF/RecN/SMC N-terminal" evidence="5">
    <location>
        <begin position="10"/>
        <end position="994"/>
    </location>
</feature>
<evidence type="ECO:0000259" key="5">
    <source>
        <dbReference type="Pfam" id="PF02463"/>
    </source>
</evidence>
<name>A0A131YXK3_RHIAP</name>
<protein>
    <recommendedName>
        <fullName evidence="2">Structural maintenance of chromosomes protein 5</fullName>
    </recommendedName>
</protein>